<dbReference type="PANTHER" id="PTHR42678:SF2">
    <property type="entry name" value="AMIDASE FAMILY PROTEIN (AFU_ORTHOLOGUE AFUA_6G14410)"/>
    <property type="match status" value="1"/>
</dbReference>
<dbReference type="InterPro" id="IPR036928">
    <property type="entry name" value="AS_sf"/>
</dbReference>
<evidence type="ECO:0000259" key="1">
    <source>
        <dbReference type="Pfam" id="PF01425"/>
    </source>
</evidence>
<proteinExistence type="predicted"/>
<sequence length="283" mass="30601">MMEPWSLTASETLAQIRSGNLSVEAYAKSLLGRILTRNVPTQHNSPLYEKSFPKVDAASVKILRHASSLIFSKTTTTEFTAIHIGPGTHNPQDPTCIPGGSSVGSGAAVALGTQTGGSQSGQPPLLQAHGAIFEQLDLDGDFARLDEWHRVVLHSEGRTAFLSNYRNVEKRNRKTQLAAFDGIAKLRPRMDKIAGRYAAIVTPSVPDEAPVGLESTGSHVFCSMWTALHNPVLDIPGFQGHNGMPIGVSLVAPRYRNRHLLKAGNAVSEIFEAEGGWKPQVYE</sequence>
<dbReference type="AlphaFoldDB" id="A0A9P9FLV0"/>
<feature type="domain" description="Amidase" evidence="1">
    <location>
        <begin position="34"/>
        <end position="115"/>
    </location>
</feature>
<dbReference type="InterPro" id="IPR023631">
    <property type="entry name" value="Amidase_dom"/>
</dbReference>
<dbReference type="Proteomes" id="UP000717696">
    <property type="component" value="Unassembled WGS sequence"/>
</dbReference>
<protein>
    <submittedName>
        <fullName evidence="2">Amidase family protein</fullName>
    </submittedName>
</protein>
<evidence type="ECO:0000313" key="2">
    <source>
        <dbReference type="EMBL" id="KAH7163415.1"/>
    </source>
</evidence>
<dbReference type="Pfam" id="PF01425">
    <property type="entry name" value="Amidase"/>
    <property type="match status" value="1"/>
</dbReference>
<keyword evidence="3" id="KW-1185">Reference proteome</keyword>
<dbReference type="PANTHER" id="PTHR42678">
    <property type="entry name" value="AMIDASE"/>
    <property type="match status" value="1"/>
</dbReference>
<evidence type="ECO:0000313" key="3">
    <source>
        <dbReference type="Proteomes" id="UP000717696"/>
    </source>
</evidence>
<accession>A0A9P9FLV0</accession>
<dbReference type="SUPFAM" id="SSF75304">
    <property type="entry name" value="Amidase signature (AS) enzymes"/>
    <property type="match status" value="2"/>
</dbReference>
<name>A0A9P9FLV0_9HYPO</name>
<dbReference type="Gene3D" id="3.90.1300.10">
    <property type="entry name" value="Amidase signature (AS) domain"/>
    <property type="match status" value="2"/>
</dbReference>
<gene>
    <name evidence="2" type="ORF">B0J13DRAFT_634685</name>
</gene>
<dbReference type="OrthoDB" id="6428749at2759"/>
<comment type="caution">
    <text evidence="2">The sequence shown here is derived from an EMBL/GenBank/DDBJ whole genome shotgun (WGS) entry which is preliminary data.</text>
</comment>
<organism evidence="2 3">
    <name type="scientific">Dactylonectria estremocensis</name>
    <dbReference type="NCBI Taxonomy" id="1079267"/>
    <lineage>
        <taxon>Eukaryota</taxon>
        <taxon>Fungi</taxon>
        <taxon>Dikarya</taxon>
        <taxon>Ascomycota</taxon>
        <taxon>Pezizomycotina</taxon>
        <taxon>Sordariomycetes</taxon>
        <taxon>Hypocreomycetidae</taxon>
        <taxon>Hypocreales</taxon>
        <taxon>Nectriaceae</taxon>
        <taxon>Dactylonectria</taxon>
    </lineage>
</organism>
<reference evidence="2" key="1">
    <citation type="journal article" date="2021" name="Nat. Commun.">
        <title>Genetic determinants of endophytism in the Arabidopsis root mycobiome.</title>
        <authorList>
            <person name="Mesny F."/>
            <person name="Miyauchi S."/>
            <person name="Thiergart T."/>
            <person name="Pickel B."/>
            <person name="Atanasova L."/>
            <person name="Karlsson M."/>
            <person name="Huettel B."/>
            <person name="Barry K.W."/>
            <person name="Haridas S."/>
            <person name="Chen C."/>
            <person name="Bauer D."/>
            <person name="Andreopoulos W."/>
            <person name="Pangilinan J."/>
            <person name="LaButti K."/>
            <person name="Riley R."/>
            <person name="Lipzen A."/>
            <person name="Clum A."/>
            <person name="Drula E."/>
            <person name="Henrissat B."/>
            <person name="Kohler A."/>
            <person name="Grigoriev I.V."/>
            <person name="Martin F.M."/>
            <person name="Hacquard S."/>
        </authorList>
    </citation>
    <scope>NUCLEOTIDE SEQUENCE</scope>
    <source>
        <strain evidence="2">MPI-CAGE-AT-0021</strain>
    </source>
</reference>
<dbReference type="EMBL" id="JAGMUU010000001">
    <property type="protein sequence ID" value="KAH7163415.1"/>
    <property type="molecule type" value="Genomic_DNA"/>
</dbReference>